<dbReference type="EC" id="2.7.13.3" evidence="2"/>
<dbReference type="InterPro" id="IPR003594">
    <property type="entry name" value="HATPase_dom"/>
</dbReference>
<evidence type="ECO:0000259" key="9">
    <source>
        <dbReference type="PROSITE" id="PS50109"/>
    </source>
</evidence>
<feature type="transmembrane region" description="Helical" evidence="8">
    <location>
        <begin position="197"/>
        <end position="218"/>
    </location>
</feature>
<keyword evidence="4" id="KW-0808">Transferase</keyword>
<dbReference type="InterPro" id="IPR005467">
    <property type="entry name" value="His_kinase_dom"/>
</dbReference>
<proteinExistence type="predicted"/>
<dbReference type="Pfam" id="PF00512">
    <property type="entry name" value="HisKA"/>
    <property type="match status" value="1"/>
</dbReference>
<protein>
    <recommendedName>
        <fullName evidence="2">histidine kinase</fullName>
        <ecNumber evidence="2">2.7.13.3</ecNumber>
    </recommendedName>
</protein>
<dbReference type="GO" id="GO:0006355">
    <property type="term" value="P:regulation of DNA-templated transcription"/>
    <property type="evidence" value="ECO:0007669"/>
    <property type="project" value="InterPro"/>
</dbReference>
<dbReference type="GO" id="GO:0016036">
    <property type="term" value="P:cellular response to phosphate starvation"/>
    <property type="evidence" value="ECO:0007669"/>
    <property type="project" value="TreeGrafter"/>
</dbReference>
<keyword evidence="6" id="KW-0902">Two-component regulatory system</keyword>
<evidence type="ECO:0000256" key="5">
    <source>
        <dbReference type="ARBA" id="ARBA00022777"/>
    </source>
</evidence>
<dbReference type="GO" id="GO:0004721">
    <property type="term" value="F:phosphoprotein phosphatase activity"/>
    <property type="evidence" value="ECO:0007669"/>
    <property type="project" value="TreeGrafter"/>
</dbReference>
<dbReference type="Pfam" id="PF02518">
    <property type="entry name" value="HATPase_c"/>
    <property type="match status" value="1"/>
</dbReference>
<evidence type="ECO:0000256" key="2">
    <source>
        <dbReference type="ARBA" id="ARBA00012438"/>
    </source>
</evidence>
<dbReference type="InterPro" id="IPR050351">
    <property type="entry name" value="BphY/WalK/GraS-like"/>
</dbReference>
<evidence type="ECO:0000256" key="3">
    <source>
        <dbReference type="ARBA" id="ARBA00022553"/>
    </source>
</evidence>
<dbReference type="CDD" id="cd00130">
    <property type="entry name" value="PAS"/>
    <property type="match status" value="1"/>
</dbReference>
<reference evidence="11 12" key="1">
    <citation type="submission" date="2020-10" db="EMBL/GenBank/DDBJ databases">
        <title>Wide distribution of Phycisphaera-like planctomycetes from WD2101 soil group in peatlands and genome analysis of the first cultivated representative.</title>
        <authorList>
            <person name="Dedysh S.N."/>
            <person name="Beletsky A.V."/>
            <person name="Ivanova A."/>
            <person name="Kulichevskaya I.S."/>
            <person name="Suzina N.E."/>
            <person name="Philippov D.A."/>
            <person name="Rakitin A.L."/>
            <person name="Mardanov A.V."/>
            <person name="Ravin N.V."/>
        </authorList>
    </citation>
    <scope>NUCLEOTIDE SEQUENCE [LARGE SCALE GENOMIC DNA]</scope>
    <source>
        <strain evidence="11 12">M1803</strain>
    </source>
</reference>
<dbReference type="InterPro" id="IPR036890">
    <property type="entry name" value="HATPase_C_sf"/>
</dbReference>
<keyword evidence="8" id="KW-1133">Transmembrane helix</keyword>
<dbReference type="CDD" id="cd00082">
    <property type="entry name" value="HisKA"/>
    <property type="match status" value="1"/>
</dbReference>
<dbReference type="Gene3D" id="1.10.287.130">
    <property type="match status" value="1"/>
</dbReference>
<dbReference type="Gene3D" id="6.10.340.10">
    <property type="match status" value="1"/>
</dbReference>
<gene>
    <name evidence="11" type="ORF">IPV69_11600</name>
</gene>
<feature type="domain" description="Histidine kinase" evidence="9">
    <location>
        <begin position="406"/>
        <end position="636"/>
    </location>
</feature>
<dbReference type="SMART" id="SM00091">
    <property type="entry name" value="PAS"/>
    <property type="match status" value="1"/>
</dbReference>
<dbReference type="GO" id="GO:0000155">
    <property type="term" value="F:phosphorelay sensor kinase activity"/>
    <property type="evidence" value="ECO:0007669"/>
    <property type="project" value="InterPro"/>
</dbReference>
<dbReference type="RefSeq" id="WP_206295274.1">
    <property type="nucleotide sequence ID" value="NZ_CP063458.1"/>
</dbReference>
<dbReference type="FunFam" id="1.10.287.130:FF:000001">
    <property type="entry name" value="Two-component sensor histidine kinase"/>
    <property type="match status" value="1"/>
</dbReference>
<keyword evidence="12" id="KW-1185">Reference proteome</keyword>
<evidence type="ECO:0000256" key="6">
    <source>
        <dbReference type="ARBA" id="ARBA00023012"/>
    </source>
</evidence>
<dbReference type="InterPro" id="IPR000014">
    <property type="entry name" value="PAS"/>
</dbReference>
<accession>A0A7M2X3E4</accession>
<dbReference type="PRINTS" id="PR00344">
    <property type="entry name" value="BCTRLSENSOR"/>
</dbReference>
<keyword evidence="3" id="KW-0597">Phosphoprotein</keyword>
<comment type="catalytic activity">
    <reaction evidence="1">
        <text>ATP + protein L-histidine = ADP + protein N-phospho-L-histidine.</text>
        <dbReference type="EC" id="2.7.13.3"/>
    </reaction>
</comment>
<dbReference type="EMBL" id="CP063458">
    <property type="protein sequence ID" value="QOV91952.1"/>
    <property type="molecule type" value="Genomic_DNA"/>
</dbReference>
<dbReference type="SUPFAM" id="SSF55874">
    <property type="entry name" value="ATPase domain of HSP90 chaperone/DNA topoisomerase II/histidine kinase"/>
    <property type="match status" value="1"/>
</dbReference>
<feature type="transmembrane region" description="Helical" evidence="8">
    <location>
        <begin position="31"/>
        <end position="56"/>
    </location>
</feature>
<dbReference type="PROSITE" id="PS50112">
    <property type="entry name" value="PAS"/>
    <property type="match status" value="1"/>
</dbReference>
<evidence type="ECO:0000256" key="4">
    <source>
        <dbReference type="ARBA" id="ARBA00022679"/>
    </source>
</evidence>
<evidence type="ECO:0000256" key="8">
    <source>
        <dbReference type="SAM" id="Phobius"/>
    </source>
</evidence>
<dbReference type="Proteomes" id="UP000593765">
    <property type="component" value="Chromosome"/>
</dbReference>
<dbReference type="InterPro" id="IPR003661">
    <property type="entry name" value="HisK_dim/P_dom"/>
</dbReference>
<sequence length="646" mass="70012">MTSAHADGRSAEAEHARSLRVTMIDMKPRPFFARLIVIFAILLAMIVAVCGGVIYVSGQRAVRSQQLDHLRRLTPLIKEWVASAVAGAQTDEITPATRQRLRDAARIVDFRITLIGGNGMVFFDTDHDASTMDNHNYRPEVVSARKGEVASIQRHSATMEQESIYVAELLDPSRPDGVVVRASFPERSWNQLSVPGWQVVGGGVVAALLAVGLLSFILQRRWIGPTQDLVRTADLLAAGDWNARAQPRGAEQLQFFSTRLNLVASHAQQQLSDLHDQRADLQALVDTLPDPVLLTAADGKVILINLPAARLLAVSRGQALGQNIVHVVSDDAVLQLVDRVQAMLAPTNGDGDSPPLTRVIRLNRDAQYLTFQAVAKRTVGGGVLLVLRDVTALASAVQMKTDFVANASHELRTPIAAIKIAFETLREVYGDDATQTERCMSIIDGHLKRLEEMLGDLLDLSRVENPNLKPIVKRLKTADVFAHVRSSLGPMARQKLVELRLGERDNPERITPQEFLCDERLLGLIVKNLVENAVKFTPAGGSVTMSLYEGPAVDGGEAPVILSVADTGIGIPPEHLDRVFERFYQVDSARSGSAGRGTGLGLAIVKHALAALGGIVEIESTLGEGTTVTCTIPQVEAEVHSEEAMA</sequence>
<dbReference type="Pfam" id="PF00989">
    <property type="entry name" value="PAS"/>
    <property type="match status" value="1"/>
</dbReference>
<dbReference type="PANTHER" id="PTHR45453">
    <property type="entry name" value="PHOSPHATE REGULON SENSOR PROTEIN PHOR"/>
    <property type="match status" value="1"/>
</dbReference>
<dbReference type="PROSITE" id="PS50109">
    <property type="entry name" value="HIS_KIN"/>
    <property type="match status" value="1"/>
</dbReference>
<evidence type="ECO:0000256" key="7">
    <source>
        <dbReference type="ARBA" id="ARBA00023136"/>
    </source>
</evidence>
<organism evidence="11 12">
    <name type="scientific">Humisphaera borealis</name>
    <dbReference type="NCBI Taxonomy" id="2807512"/>
    <lineage>
        <taxon>Bacteria</taxon>
        <taxon>Pseudomonadati</taxon>
        <taxon>Planctomycetota</taxon>
        <taxon>Phycisphaerae</taxon>
        <taxon>Tepidisphaerales</taxon>
        <taxon>Tepidisphaeraceae</taxon>
        <taxon>Humisphaera</taxon>
    </lineage>
</organism>
<dbReference type="AlphaFoldDB" id="A0A7M2X3E4"/>
<dbReference type="PANTHER" id="PTHR45453:SF1">
    <property type="entry name" value="PHOSPHATE REGULON SENSOR PROTEIN PHOR"/>
    <property type="match status" value="1"/>
</dbReference>
<evidence type="ECO:0000313" key="12">
    <source>
        <dbReference type="Proteomes" id="UP000593765"/>
    </source>
</evidence>
<dbReference type="InterPro" id="IPR004358">
    <property type="entry name" value="Sig_transdc_His_kin-like_C"/>
</dbReference>
<dbReference type="GO" id="GO:0005886">
    <property type="term" value="C:plasma membrane"/>
    <property type="evidence" value="ECO:0007669"/>
    <property type="project" value="TreeGrafter"/>
</dbReference>
<evidence type="ECO:0000313" key="11">
    <source>
        <dbReference type="EMBL" id="QOV91952.1"/>
    </source>
</evidence>
<keyword evidence="7 8" id="KW-0472">Membrane</keyword>
<feature type="domain" description="PAS" evidence="10">
    <location>
        <begin position="277"/>
        <end position="347"/>
    </location>
</feature>
<keyword evidence="8" id="KW-0812">Transmembrane</keyword>
<name>A0A7M2X3E4_9BACT</name>
<dbReference type="SUPFAM" id="SSF47384">
    <property type="entry name" value="Homodimeric domain of signal transducing histidine kinase"/>
    <property type="match status" value="1"/>
</dbReference>
<dbReference type="SMART" id="SM00387">
    <property type="entry name" value="HATPase_c"/>
    <property type="match status" value="1"/>
</dbReference>
<dbReference type="KEGG" id="hbs:IPV69_11600"/>
<dbReference type="InterPro" id="IPR035965">
    <property type="entry name" value="PAS-like_dom_sf"/>
</dbReference>
<dbReference type="InterPro" id="IPR013767">
    <property type="entry name" value="PAS_fold"/>
</dbReference>
<evidence type="ECO:0000259" key="10">
    <source>
        <dbReference type="PROSITE" id="PS50112"/>
    </source>
</evidence>
<dbReference type="SUPFAM" id="SSF55785">
    <property type="entry name" value="PYP-like sensor domain (PAS domain)"/>
    <property type="match status" value="1"/>
</dbReference>
<dbReference type="Gene3D" id="3.30.450.20">
    <property type="entry name" value="PAS domain"/>
    <property type="match status" value="1"/>
</dbReference>
<evidence type="ECO:0000256" key="1">
    <source>
        <dbReference type="ARBA" id="ARBA00000085"/>
    </source>
</evidence>
<dbReference type="InterPro" id="IPR036097">
    <property type="entry name" value="HisK_dim/P_sf"/>
</dbReference>
<dbReference type="Gene3D" id="3.30.565.10">
    <property type="entry name" value="Histidine kinase-like ATPase, C-terminal domain"/>
    <property type="match status" value="1"/>
</dbReference>
<dbReference type="SMART" id="SM00388">
    <property type="entry name" value="HisKA"/>
    <property type="match status" value="1"/>
</dbReference>
<keyword evidence="5" id="KW-0418">Kinase</keyword>